<evidence type="ECO:0008006" key="5">
    <source>
        <dbReference type="Google" id="ProtNLM"/>
    </source>
</evidence>
<feature type="compositionally biased region" description="Acidic residues" evidence="1">
    <location>
        <begin position="68"/>
        <end position="85"/>
    </location>
</feature>
<name>A0ABP9AG71_9ACTN</name>
<evidence type="ECO:0000256" key="2">
    <source>
        <dbReference type="SAM" id="SignalP"/>
    </source>
</evidence>
<feature type="signal peptide" evidence="2">
    <location>
        <begin position="1"/>
        <end position="24"/>
    </location>
</feature>
<feature type="compositionally biased region" description="Low complexity" evidence="1">
    <location>
        <begin position="38"/>
        <end position="67"/>
    </location>
</feature>
<accession>A0ABP9AG71</accession>
<keyword evidence="4" id="KW-1185">Reference proteome</keyword>
<dbReference type="EMBL" id="BAABJV010000007">
    <property type="protein sequence ID" value="GAA4780834.1"/>
    <property type="molecule type" value="Genomic_DNA"/>
</dbReference>
<proteinExistence type="predicted"/>
<feature type="region of interest" description="Disordered" evidence="1">
    <location>
        <begin position="185"/>
        <end position="212"/>
    </location>
</feature>
<feature type="chain" id="PRO_5046535147" description="CARDB domain-containing protein" evidence="2">
    <location>
        <begin position="25"/>
        <end position="212"/>
    </location>
</feature>
<evidence type="ECO:0000256" key="1">
    <source>
        <dbReference type="SAM" id="MobiDB-lite"/>
    </source>
</evidence>
<evidence type="ECO:0000313" key="3">
    <source>
        <dbReference type="EMBL" id="GAA4780834.1"/>
    </source>
</evidence>
<feature type="compositionally biased region" description="Basic and acidic residues" evidence="1">
    <location>
        <begin position="86"/>
        <end position="96"/>
    </location>
</feature>
<feature type="region of interest" description="Disordered" evidence="1">
    <location>
        <begin position="23"/>
        <end position="122"/>
    </location>
</feature>
<sequence>MSPPATGRLRAALLGPALALGVLATGCGSPSDAPAETSARQQPAAPAESAPASPAASPAASPSQGQEQEQEQATEQEVEQEQELDEVGRERARREAVPGAVPVSPGTAEAGAPGTPVAQEGDVTLFPPVRRGEEIAVPVEIANTGARRAIYRVEVRVTGAGGFDATRSLETDTVGVYPGAPWPTELTFTDPSGPVPDDPRVSIVSSSRKVIG</sequence>
<keyword evidence="2" id="KW-0732">Signal</keyword>
<comment type="caution">
    <text evidence="3">The sequence shown here is derived from an EMBL/GenBank/DDBJ whole genome shotgun (WGS) entry which is preliminary data.</text>
</comment>
<protein>
    <recommendedName>
        <fullName evidence="5">CARDB domain-containing protein</fullName>
    </recommendedName>
</protein>
<feature type="compositionally biased region" description="Low complexity" evidence="1">
    <location>
        <begin position="201"/>
        <end position="212"/>
    </location>
</feature>
<dbReference type="RefSeq" id="WP_345614184.1">
    <property type="nucleotide sequence ID" value="NZ_BAABJV010000007.1"/>
</dbReference>
<organism evidence="3 4">
    <name type="scientific">Streptomyces sanyensis</name>
    <dbReference type="NCBI Taxonomy" id="568869"/>
    <lineage>
        <taxon>Bacteria</taxon>
        <taxon>Bacillati</taxon>
        <taxon>Actinomycetota</taxon>
        <taxon>Actinomycetes</taxon>
        <taxon>Kitasatosporales</taxon>
        <taxon>Streptomycetaceae</taxon>
        <taxon>Streptomyces</taxon>
    </lineage>
</organism>
<gene>
    <name evidence="3" type="ORF">GCM10023329_32850</name>
</gene>
<dbReference type="Proteomes" id="UP001501147">
    <property type="component" value="Unassembled WGS sequence"/>
</dbReference>
<reference evidence="4" key="1">
    <citation type="journal article" date="2019" name="Int. J. Syst. Evol. Microbiol.">
        <title>The Global Catalogue of Microorganisms (GCM) 10K type strain sequencing project: providing services to taxonomists for standard genome sequencing and annotation.</title>
        <authorList>
            <consortium name="The Broad Institute Genomics Platform"/>
            <consortium name="The Broad Institute Genome Sequencing Center for Infectious Disease"/>
            <person name="Wu L."/>
            <person name="Ma J."/>
        </authorList>
    </citation>
    <scope>NUCLEOTIDE SEQUENCE [LARGE SCALE GENOMIC DNA]</scope>
    <source>
        <strain evidence="4">JCM 18324</strain>
    </source>
</reference>
<evidence type="ECO:0000313" key="4">
    <source>
        <dbReference type="Proteomes" id="UP001501147"/>
    </source>
</evidence>